<name>A0ABP7FPG8_9ACTN</name>
<protein>
    <recommendedName>
        <fullName evidence="3">Mycothiol maleylpyruvate isomerase N-terminal domain-containing protein</fullName>
    </recommendedName>
</protein>
<comment type="caution">
    <text evidence="1">The sequence shown here is derived from an EMBL/GenBank/DDBJ whole genome shotgun (WGS) entry which is preliminary data.</text>
</comment>
<gene>
    <name evidence="1" type="ORF">GCM10022402_24660</name>
</gene>
<sequence length="173" mass="19119">MDMLDHVGDQTLAYWSGVDLDALGESVTWAGSGPAPVWLDAAREHTEHWTRQQQSRDATDRPGFKQPAFLFPVLDTFLRPLAHPLRAVPAPRGALLRFTVTGPAGGDRRCERRAGGWRVDRRSAQRPTVELDAKTTWRLCTHGITPREAAGRARRAGPEQYTGPALEVVSIVC</sequence>
<evidence type="ECO:0008006" key="3">
    <source>
        <dbReference type="Google" id="ProtNLM"/>
    </source>
</evidence>
<proteinExistence type="predicted"/>
<evidence type="ECO:0000313" key="2">
    <source>
        <dbReference type="Proteomes" id="UP001500908"/>
    </source>
</evidence>
<organism evidence="1 2">
    <name type="scientific">Salinactinospora qingdaonensis</name>
    <dbReference type="NCBI Taxonomy" id="702744"/>
    <lineage>
        <taxon>Bacteria</taxon>
        <taxon>Bacillati</taxon>
        <taxon>Actinomycetota</taxon>
        <taxon>Actinomycetes</taxon>
        <taxon>Streptosporangiales</taxon>
        <taxon>Nocardiopsidaceae</taxon>
        <taxon>Salinactinospora</taxon>
    </lineage>
</organism>
<dbReference type="EMBL" id="BAABDD010000009">
    <property type="protein sequence ID" value="GAA3744034.1"/>
    <property type="molecule type" value="Genomic_DNA"/>
</dbReference>
<accession>A0ABP7FPG8</accession>
<reference evidence="2" key="1">
    <citation type="journal article" date="2019" name="Int. J. Syst. Evol. Microbiol.">
        <title>The Global Catalogue of Microorganisms (GCM) 10K type strain sequencing project: providing services to taxonomists for standard genome sequencing and annotation.</title>
        <authorList>
            <consortium name="The Broad Institute Genomics Platform"/>
            <consortium name="The Broad Institute Genome Sequencing Center for Infectious Disease"/>
            <person name="Wu L."/>
            <person name="Ma J."/>
        </authorList>
    </citation>
    <scope>NUCLEOTIDE SEQUENCE [LARGE SCALE GENOMIC DNA]</scope>
    <source>
        <strain evidence="2">JCM 17137</strain>
    </source>
</reference>
<dbReference type="Proteomes" id="UP001500908">
    <property type="component" value="Unassembled WGS sequence"/>
</dbReference>
<keyword evidence="2" id="KW-1185">Reference proteome</keyword>
<evidence type="ECO:0000313" key="1">
    <source>
        <dbReference type="EMBL" id="GAA3744034.1"/>
    </source>
</evidence>